<dbReference type="RefSeq" id="WP_183297506.1">
    <property type="nucleotide sequence ID" value="NZ_JACHVX010000006.1"/>
</dbReference>
<reference evidence="1 2" key="1">
    <citation type="submission" date="2020-08" db="EMBL/GenBank/DDBJ databases">
        <title>The Agave Microbiome: Exploring the role of microbial communities in plant adaptations to desert environments.</title>
        <authorList>
            <person name="Partida-Martinez L.P."/>
        </authorList>
    </citation>
    <scope>NUCLEOTIDE SEQUENCE [LARGE SCALE GENOMIC DNA]</scope>
    <source>
        <strain evidence="1 2">RAS26</strain>
    </source>
</reference>
<evidence type="ECO:0000313" key="2">
    <source>
        <dbReference type="Proteomes" id="UP000518206"/>
    </source>
</evidence>
<proteinExistence type="predicted"/>
<gene>
    <name evidence="1" type="ORF">FHR80_003655</name>
</gene>
<dbReference type="AlphaFoldDB" id="A0A7W4UIC0"/>
<sequence>MSHRFGVHGELVEAFLDEVRSTEKGVWLRYAELALPSRAVVAAGRALNEVRLPAPVKTALYSASLDAFRSIGLTDDDLPEGVYVSRVAGGIQNAATALAAGESLEAGHRRVLLLPFDQCGFDSVKDAVPSEETS</sequence>
<dbReference type="EMBL" id="JACHVX010000006">
    <property type="protein sequence ID" value="MBB2924719.1"/>
    <property type="molecule type" value="Genomic_DNA"/>
</dbReference>
<dbReference type="Proteomes" id="UP000518206">
    <property type="component" value="Unassembled WGS sequence"/>
</dbReference>
<evidence type="ECO:0000313" key="1">
    <source>
        <dbReference type="EMBL" id="MBB2924719.1"/>
    </source>
</evidence>
<comment type="caution">
    <text evidence="1">The sequence shown here is derived from an EMBL/GenBank/DDBJ whole genome shotgun (WGS) entry which is preliminary data.</text>
</comment>
<organism evidence="1 2">
    <name type="scientific">Cellulomonas cellasea</name>
    <dbReference type="NCBI Taxonomy" id="43670"/>
    <lineage>
        <taxon>Bacteria</taxon>
        <taxon>Bacillati</taxon>
        <taxon>Actinomycetota</taxon>
        <taxon>Actinomycetes</taxon>
        <taxon>Micrococcales</taxon>
        <taxon>Cellulomonadaceae</taxon>
        <taxon>Cellulomonas</taxon>
    </lineage>
</organism>
<accession>A0A7W4UIC0</accession>
<reference evidence="1 2" key="2">
    <citation type="submission" date="2020-08" db="EMBL/GenBank/DDBJ databases">
        <authorList>
            <person name="Partida-Martinez L."/>
            <person name="Huntemann M."/>
            <person name="Clum A."/>
            <person name="Wang J."/>
            <person name="Palaniappan K."/>
            <person name="Ritter S."/>
            <person name="Chen I.-M."/>
            <person name="Stamatis D."/>
            <person name="Reddy T."/>
            <person name="O'Malley R."/>
            <person name="Daum C."/>
            <person name="Shapiro N."/>
            <person name="Ivanova N."/>
            <person name="Kyrpides N."/>
            <person name="Woyke T."/>
        </authorList>
    </citation>
    <scope>NUCLEOTIDE SEQUENCE [LARGE SCALE GENOMIC DNA]</scope>
    <source>
        <strain evidence="1 2">RAS26</strain>
    </source>
</reference>
<name>A0A7W4UIC0_9CELL</name>
<protein>
    <submittedName>
        <fullName evidence="1">Uncharacterized protein</fullName>
    </submittedName>
</protein>